<organism evidence="3 4">
    <name type="scientific">Methanosphaera stadtmanae</name>
    <dbReference type="NCBI Taxonomy" id="2317"/>
    <lineage>
        <taxon>Archaea</taxon>
        <taxon>Methanobacteriati</taxon>
        <taxon>Methanobacteriota</taxon>
        <taxon>Methanomada group</taxon>
        <taxon>Methanobacteria</taxon>
        <taxon>Methanobacteriales</taxon>
        <taxon>Methanobacteriaceae</taxon>
        <taxon>Methanosphaera</taxon>
    </lineage>
</organism>
<dbReference type="InterPro" id="IPR011669">
    <property type="entry name" value="DgcN-like"/>
</dbReference>
<evidence type="ECO:0000259" key="2">
    <source>
        <dbReference type="Pfam" id="PF17396"/>
    </source>
</evidence>
<evidence type="ECO:0008006" key="5">
    <source>
        <dbReference type="Google" id="ProtNLM"/>
    </source>
</evidence>
<name>A0A328Q843_9EURY</name>
<evidence type="ECO:0000259" key="1">
    <source>
        <dbReference type="Pfam" id="PF07755"/>
    </source>
</evidence>
<gene>
    <name evidence="3" type="ORF">CA615_05210</name>
</gene>
<accession>A0A328Q843</accession>
<protein>
    <recommendedName>
        <fullName evidence="5">DUF1611 domain-containing protein</fullName>
    </recommendedName>
</protein>
<sequence length="354" mass="38137">MYSITSSKDFQDLSPFIIIGAGGGGEKLSNFDGVETAGFLDDSKAKQGKEFCGHIVGSDLKTLVEESNSKTVAIMLPIGAEGAALKYAVQAIDLGQNVLTSFRSLPLEENPSLIKFANQKGVQIKQISSRLDNVEKVIGTAPEKVTEVLPKITYHHKKPVIFIGGTSQECGKRTTTRNLGKAAKELGLNAKIFSTDEMGLQPPTDINFRAGSLSVMDVPSAIMGTVKYFEEEEDADIIFIEGQSSLTETGNPHPKGLSAAILFGAMPDAVVLCHRENHPFREPVGISTELNAIEAVEPTKVVALSINRRNAPDLSLENIESKFNLPTVDIHTNSNGGLKRLLKTVLDYIGEKNG</sequence>
<dbReference type="SUPFAM" id="SSF52540">
    <property type="entry name" value="P-loop containing nucleoside triphosphate hydrolases"/>
    <property type="match status" value="1"/>
</dbReference>
<dbReference type="PIRSF" id="PIRSF026760">
    <property type="entry name" value="UCP026760"/>
    <property type="match status" value="1"/>
</dbReference>
<comment type="caution">
    <text evidence="3">The sequence shown here is derived from an EMBL/GenBank/DDBJ whole genome shotgun (WGS) entry which is preliminary data.</text>
</comment>
<dbReference type="AlphaFoldDB" id="A0A328Q843"/>
<dbReference type="PANTHER" id="PTHR40690:SF1">
    <property type="entry name" value="DUF1611 DOMAIN-CONTAINING PROTEIN"/>
    <property type="match status" value="1"/>
</dbReference>
<evidence type="ECO:0000313" key="3">
    <source>
        <dbReference type="EMBL" id="RAP02890.1"/>
    </source>
</evidence>
<dbReference type="RefSeq" id="WP_112149637.1">
    <property type="nucleotide sequence ID" value="NZ_CATZXA010000072.1"/>
</dbReference>
<feature type="domain" description="D-glutamate N-acetyltransferase-like N-terminal" evidence="2">
    <location>
        <begin position="47"/>
        <end position="129"/>
    </location>
</feature>
<dbReference type="Pfam" id="PF17396">
    <property type="entry name" value="DUF1611_N"/>
    <property type="match status" value="1"/>
</dbReference>
<proteinExistence type="predicted"/>
<dbReference type="PANTHER" id="PTHR40690">
    <property type="entry name" value="GLL3100 PROTEIN"/>
    <property type="match status" value="1"/>
</dbReference>
<dbReference type="Proteomes" id="UP000248557">
    <property type="component" value="Unassembled WGS sequence"/>
</dbReference>
<reference evidence="3 4" key="1">
    <citation type="submission" date="2017-05" db="EMBL/GenBank/DDBJ databases">
        <title>Host range expansion of the Methanosphaera genus to humans and monogastric animals involves recent and extensive reduction in genome content.</title>
        <authorList>
            <person name="Hoedt E.C."/>
            <person name="Volmer J.G."/>
            <person name="Parks D.H."/>
            <person name="Rosewarne C.P."/>
            <person name="Denman S.E."/>
            <person name="Mcsweeney C.S."/>
            <person name="O Cuiv P."/>
            <person name="Hugenholtz P."/>
            <person name="Tyson G.W."/>
            <person name="Morrison M."/>
        </authorList>
    </citation>
    <scope>NUCLEOTIDE SEQUENCE [LARGE SCALE GENOMIC DNA]</scope>
    <source>
        <strain evidence="3 4">PA5</strain>
    </source>
</reference>
<dbReference type="Pfam" id="PF07755">
    <property type="entry name" value="DUF1611"/>
    <property type="match status" value="1"/>
</dbReference>
<dbReference type="InterPro" id="IPR035402">
    <property type="entry name" value="DgcN-like_N"/>
</dbReference>
<dbReference type="InterPro" id="IPR035086">
    <property type="entry name" value="DgcN-like_C"/>
</dbReference>
<feature type="domain" description="D-glutamate N-acetyltransferase-like C-terminal" evidence="1">
    <location>
        <begin position="155"/>
        <end position="335"/>
    </location>
</feature>
<evidence type="ECO:0000313" key="4">
    <source>
        <dbReference type="Proteomes" id="UP000248557"/>
    </source>
</evidence>
<dbReference type="InterPro" id="IPR027417">
    <property type="entry name" value="P-loop_NTPase"/>
</dbReference>
<dbReference type="Gene3D" id="3.40.50.300">
    <property type="entry name" value="P-loop containing nucleotide triphosphate hydrolases"/>
    <property type="match status" value="1"/>
</dbReference>
<dbReference type="EMBL" id="NGJK01000066">
    <property type="protein sequence ID" value="RAP02890.1"/>
    <property type="molecule type" value="Genomic_DNA"/>
</dbReference>